<evidence type="ECO:0000256" key="3">
    <source>
        <dbReference type="SAM" id="SignalP"/>
    </source>
</evidence>
<dbReference type="InterPro" id="IPR002502">
    <property type="entry name" value="Amidase_domain"/>
</dbReference>
<keyword evidence="7" id="KW-1185">Reference proteome</keyword>
<feature type="signal peptide" evidence="3">
    <location>
        <begin position="1"/>
        <end position="25"/>
    </location>
</feature>
<feature type="compositionally biased region" description="Pro residues" evidence="2">
    <location>
        <begin position="238"/>
        <end position="247"/>
    </location>
</feature>
<evidence type="ECO:0000313" key="7">
    <source>
        <dbReference type="Proteomes" id="UP000603904"/>
    </source>
</evidence>
<dbReference type="PROSITE" id="PS51257">
    <property type="entry name" value="PROKAR_LIPOPROTEIN"/>
    <property type="match status" value="1"/>
</dbReference>
<evidence type="ECO:0000313" key="6">
    <source>
        <dbReference type="EMBL" id="GIH41743.1"/>
    </source>
</evidence>
<reference evidence="6 7" key="1">
    <citation type="submission" date="2021-01" db="EMBL/GenBank/DDBJ databases">
        <title>Whole genome shotgun sequence of Microbispora corallina NBRC 16416.</title>
        <authorList>
            <person name="Komaki H."/>
            <person name="Tamura T."/>
        </authorList>
    </citation>
    <scope>NUCLEOTIDE SEQUENCE [LARGE SCALE GENOMIC DNA]</scope>
    <source>
        <strain evidence="6 7">NBRC 16416</strain>
    </source>
</reference>
<dbReference type="SMART" id="SM00701">
    <property type="entry name" value="PGRP"/>
    <property type="match status" value="1"/>
</dbReference>
<gene>
    <name evidence="6" type="ORF">Mco01_47430</name>
</gene>
<evidence type="ECO:0000256" key="2">
    <source>
        <dbReference type="SAM" id="MobiDB-lite"/>
    </source>
</evidence>
<comment type="caution">
    <text evidence="6">The sequence shown here is derived from an EMBL/GenBank/DDBJ whole genome shotgun (WGS) entry which is preliminary data.</text>
</comment>
<dbReference type="Gene3D" id="3.40.80.10">
    <property type="entry name" value="Peptidoglycan recognition protein-like"/>
    <property type="match status" value="1"/>
</dbReference>
<feature type="domain" description="Peptidoglycan recognition protein family" evidence="5">
    <location>
        <begin position="44"/>
        <end position="198"/>
    </location>
</feature>
<feature type="region of interest" description="Disordered" evidence="2">
    <location>
        <begin position="224"/>
        <end position="271"/>
    </location>
</feature>
<dbReference type="SUPFAM" id="SSF55846">
    <property type="entry name" value="N-acetylmuramoyl-L-alanine amidase-like"/>
    <property type="match status" value="1"/>
</dbReference>
<sequence>MPAMTRRAFLSAASASAGGGLVVLACGAAEASAAVPLRGRPRRPRVYNRTEWGAAPPKSKADVVGHAPDRLVVHHTATANTDDCDLDAAFRLSRSIQRYHMGHNGWEDIGEQFTVSRGGHIMEGRNRTLPALAAGGLAVGAQAADHNDHTLGIETEGTYMTELPPAAQLGSLTALLAWLCACYRLDPEQAIVGHRDLNRTSCPGDRLYDYLPRLRDDVARRLGRRPTRLAEPEAPRLALPPAPPPEAIRPYEHGPAVGPRDRAARAAGLAP</sequence>
<dbReference type="SMART" id="SM00644">
    <property type="entry name" value="Ami_2"/>
    <property type="match status" value="1"/>
</dbReference>
<dbReference type="PANTHER" id="PTHR11022">
    <property type="entry name" value="PEPTIDOGLYCAN RECOGNITION PROTEIN"/>
    <property type="match status" value="1"/>
</dbReference>
<protein>
    <recommendedName>
        <fullName evidence="8">N-acetylmuramoyl-L-alanine amidase</fullName>
    </recommendedName>
</protein>
<dbReference type="EMBL" id="BOOC01000025">
    <property type="protein sequence ID" value="GIH41743.1"/>
    <property type="molecule type" value="Genomic_DNA"/>
</dbReference>
<proteinExistence type="inferred from homology"/>
<keyword evidence="3" id="KW-0732">Signal</keyword>
<evidence type="ECO:0000256" key="1">
    <source>
        <dbReference type="ARBA" id="ARBA00007553"/>
    </source>
</evidence>
<evidence type="ECO:0000259" key="5">
    <source>
        <dbReference type="SMART" id="SM00701"/>
    </source>
</evidence>
<comment type="similarity">
    <text evidence="1">Belongs to the N-acetylmuramoyl-L-alanine amidase 2 family.</text>
</comment>
<dbReference type="InterPro" id="IPR006311">
    <property type="entry name" value="TAT_signal"/>
</dbReference>
<dbReference type="Pfam" id="PF01510">
    <property type="entry name" value="Amidase_2"/>
    <property type="match status" value="1"/>
</dbReference>
<evidence type="ECO:0008006" key="8">
    <source>
        <dbReference type="Google" id="ProtNLM"/>
    </source>
</evidence>
<dbReference type="Proteomes" id="UP000603904">
    <property type="component" value="Unassembled WGS sequence"/>
</dbReference>
<dbReference type="PROSITE" id="PS51318">
    <property type="entry name" value="TAT"/>
    <property type="match status" value="1"/>
</dbReference>
<name>A0ABQ4G3V5_9ACTN</name>
<dbReference type="InterPro" id="IPR006619">
    <property type="entry name" value="PGRP_domain_met/bac"/>
</dbReference>
<dbReference type="InterPro" id="IPR015510">
    <property type="entry name" value="PGRP"/>
</dbReference>
<feature type="domain" description="N-acetylmuramoyl-L-alanine amidase" evidence="4">
    <location>
        <begin position="56"/>
        <end position="204"/>
    </location>
</feature>
<dbReference type="CDD" id="cd06583">
    <property type="entry name" value="PGRP"/>
    <property type="match status" value="1"/>
</dbReference>
<feature type="chain" id="PRO_5047204079" description="N-acetylmuramoyl-L-alanine amidase" evidence="3">
    <location>
        <begin position="26"/>
        <end position="271"/>
    </location>
</feature>
<organism evidence="6 7">
    <name type="scientific">Microbispora corallina</name>
    <dbReference type="NCBI Taxonomy" id="83302"/>
    <lineage>
        <taxon>Bacteria</taxon>
        <taxon>Bacillati</taxon>
        <taxon>Actinomycetota</taxon>
        <taxon>Actinomycetes</taxon>
        <taxon>Streptosporangiales</taxon>
        <taxon>Streptosporangiaceae</taxon>
        <taxon>Microbispora</taxon>
    </lineage>
</organism>
<accession>A0ABQ4G3V5</accession>
<dbReference type="InterPro" id="IPR036505">
    <property type="entry name" value="Amidase/PGRP_sf"/>
</dbReference>
<dbReference type="PANTHER" id="PTHR11022:SF41">
    <property type="entry name" value="PEPTIDOGLYCAN-RECOGNITION PROTEIN LC-RELATED"/>
    <property type="match status" value="1"/>
</dbReference>
<evidence type="ECO:0000259" key="4">
    <source>
        <dbReference type="SMART" id="SM00644"/>
    </source>
</evidence>